<dbReference type="Proteomes" id="UP001235939">
    <property type="component" value="Chromosome 02"/>
</dbReference>
<sequence>MSYDSVVQLRPAMLITPSHGRKMTLTTTGPTLPVALSPPTTTLSPPYGTFPSLAMVWEPCPCLLGTVLMTCNSYVLLLLDHCVVTQTGDLSRLEKTHSSEFSCGKSDVDQHDGIVRCCHIEVREIILIGCGRQSVQAEGFSGARRIQKATEVSAILRTALTCGDPCPMSTSTTQLTLPR</sequence>
<evidence type="ECO:0000313" key="1">
    <source>
        <dbReference type="EMBL" id="UYV63447.1"/>
    </source>
</evidence>
<gene>
    <name evidence="1" type="ORF">LAZ67_2004108</name>
</gene>
<reference evidence="1 2" key="1">
    <citation type="submission" date="2022-01" db="EMBL/GenBank/DDBJ databases">
        <title>A chromosomal length assembly of Cordylochernes scorpioides.</title>
        <authorList>
            <person name="Zeh D."/>
            <person name="Zeh J."/>
        </authorList>
    </citation>
    <scope>NUCLEOTIDE SEQUENCE [LARGE SCALE GENOMIC DNA]</scope>
    <source>
        <strain evidence="1">IN4F17</strain>
        <tissue evidence="1">Whole Body</tissue>
    </source>
</reference>
<protein>
    <submittedName>
        <fullName evidence="1">Uncharacterized protein</fullName>
    </submittedName>
</protein>
<evidence type="ECO:0000313" key="2">
    <source>
        <dbReference type="Proteomes" id="UP001235939"/>
    </source>
</evidence>
<keyword evidence="2" id="KW-1185">Reference proteome</keyword>
<organism evidence="1 2">
    <name type="scientific">Cordylochernes scorpioides</name>
    <dbReference type="NCBI Taxonomy" id="51811"/>
    <lineage>
        <taxon>Eukaryota</taxon>
        <taxon>Metazoa</taxon>
        <taxon>Ecdysozoa</taxon>
        <taxon>Arthropoda</taxon>
        <taxon>Chelicerata</taxon>
        <taxon>Arachnida</taxon>
        <taxon>Pseudoscorpiones</taxon>
        <taxon>Cheliferoidea</taxon>
        <taxon>Chernetidae</taxon>
        <taxon>Cordylochernes</taxon>
    </lineage>
</organism>
<name>A0ABY6K3K1_9ARAC</name>
<dbReference type="EMBL" id="CP092864">
    <property type="protein sequence ID" value="UYV63447.1"/>
    <property type="molecule type" value="Genomic_DNA"/>
</dbReference>
<accession>A0ABY6K3K1</accession>
<proteinExistence type="predicted"/>